<evidence type="ECO:0000256" key="5">
    <source>
        <dbReference type="ARBA" id="ARBA00023004"/>
    </source>
</evidence>
<dbReference type="Gene3D" id="2.60.40.780">
    <property type="entry name" value="von Hippel-Lindau disease tumour suppressor, beta domain"/>
    <property type="match status" value="1"/>
</dbReference>
<evidence type="ECO:0000256" key="6">
    <source>
        <dbReference type="SAM" id="Phobius"/>
    </source>
</evidence>
<name>A0A3P3YLH7_PLABS</name>
<evidence type="ECO:0000256" key="4">
    <source>
        <dbReference type="ARBA" id="ARBA00023002"/>
    </source>
</evidence>
<gene>
    <name evidence="8" type="ORF">PLBR_LOCUS8242</name>
</gene>
<geneLocation type="mitochondrion" evidence="8"/>
<sequence length="461" mass="51557">MAPAADMKSERQVVQAAPAAKARNRTWLAPWLLTGAVIGLLVAVGIGAGVVRTWGGNRVPRPDGHLVVEKEKADDLPTVTEQEPEPEPVVAGQFVKRDVVFVNNMQTDLHLFWWDAGASKEVEMGALAPGQRFASTTYSDHIWTFRQGTRLVRSVAITPKSERIVYARQDRSGMDEYYRRTGVKWNNIWPRPPVAYHMYGTDTIGDVDPVVVPYAHWHSTNDDLSKLAQENVTIQVETVSTSPRVVRISNFMSSDECDEFIKTAKDNGGFQRSVTTDAGVVHPSRTSSNIWLDTAVTPLFEHVSRRMFAIMKIPYSVARARKISESFQLLHYGPAQQYMSHTDWFDVDTEDNAHYLSVLKGYNRFATFFLYLNDVDEGGETAFPLAKGFEYDGGVDEGCTKGLRVKARAGDAIVFYSMLPDGNLDPQSLHAGCPVLKGEKYAANIWFWEPTRFDLTPDEVA</sequence>
<dbReference type="SUPFAM" id="SSF49468">
    <property type="entry name" value="VHL"/>
    <property type="match status" value="1"/>
</dbReference>
<evidence type="ECO:0000256" key="3">
    <source>
        <dbReference type="ARBA" id="ARBA00022964"/>
    </source>
</evidence>
<proteinExistence type="predicted"/>
<feature type="domain" description="Fe2OG dioxygenase" evidence="7">
    <location>
        <begin position="323"/>
        <end position="450"/>
    </location>
</feature>
<dbReference type="InterPro" id="IPR005123">
    <property type="entry name" value="Oxoglu/Fe-dep_dioxygenase_dom"/>
</dbReference>
<dbReference type="InterPro" id="IPR045054">
    <property type="entry name" value="P4HA-like"/>
</dbReference>
<dbReference type="SMART" id="SM00702">
    <property type="entry name" value="P4Hc"/>
    <property type="match status" value="1"/>
</dbReference>
<dbReference type="InterPro" id="IPR036208">
    <property type="entry name" value="VHL_sf"/>
</dbReference>
<dbReference type="AlphaFoldDB" id="A0A3P3YLH7"/>
<evidence type="ECO:0000256" key="2">
    <source>
        <dbReference type="ARBA" id="ARBA00022723"/>
    </source>
</evidence>
<dbReference type="GO" id="GO:0031418">
    <property type="term" value="F:L-ascorbic acid binding"/>
    <property type="evidence" value="ECO:0007669"/>
    <property type="project" value="InterPro"/>
</dbReference>
<keyword evidence="2" id="KW-0479">Metal-binding</keyword>
<keyword evidence="5" id="KW-0408">Iron</keyword>
<organism evidence="8 9">
    <name type="scientific">Plasmodiophora brassicae</name>
    <name type="common">Clubroot disease agent</name>
    <dbReference type="NCBI Taxonomy" id="37360"/>
    <lineage>
        <taxon>Eukaryota</taxon>
        <taxon>Sar</taxon>
        <taxon>Rhizaria</taxon>
        <taxon>Endomyxa</taxon>
        <taxon>Phytomyxea</taxon>
        <taxon>Plasmodiophorida</taxon>
        <taxon>Plasmodiophoridae</taxon>
        <taxon>Plasmodiophora</taxon>
    </lineage>
</organism>
<evidence type="ECO:0000256" key="1">
    <source>
        <dbReference type="ARBA" id="ARBA00001961"/>
    </source>
</evidence>
<dbReference type="Proteomes" id="UP000290189">
    <property type="component" value="Unassembled WGS sequence"/>
</dbReference>
<keyword evidence="8" id="KW-0496">Mitochondrion</keyword>
<keyword evidence="6" id="KW-1133">Transmembrane helix</keyword>
<dbReference type="PANTHER" id="PTHR10869">
    <property type="entry name" value="PROLYL 4-HYDROXYLASE ALPHA SUBUNIT"/>
    <property type="match status" value="1"/>
</dbReference>
<dbReference type="Gene3D" id="2.60.120.620">
    <property type="entry name" value="q2cbj1_9rhob like domain"/>
    <property type="match status" value="1"/>
</dbReference>
<dbReference type="InterPro" id="IPR006620">
    <property type="entry name" value="Pro_4_hyd_alph"/>
</dbReference>
<dbReference type="InterPro" id="IPR044862">
    <property type="entry name" value="Pro_4_hyd_alph_FE2OG_OXY"/>
</dbReference>
<evidence type="ECO:0000313" key="8">
    <source>
        <dbReference type="EMBL" id="SPR01027.1"/>
    </source>
</evidence>
<reference evidence="8 9" key="1">
    <citation type="submission" date="2018-03" db="EMBL/GenBank/DDBJ databases">
        <authorList>
            <person name="Fogelqvist J."/>
        </authorList>
    </citation>
    <scope>NUCLEOTIDE SEQUENCE [LARGE SCALE GENOMIC DNA]</scope>
</reference>
<dbReference type="GO" id="GO:0004656">
    <property type="term" value="F:procollagen-proline 4-dioxygenase activity"/>
    <property type="evidence" value="ECO:0007669"/>
    <property type="project" value="TreeGrafter"/>
</dbReference>
<dbReference type="Pfam" id="PF13640">
    <property type="entry name" value="2OG-FeII_Oxy_3"/>
    <property type="match status" value="1"/>
</dbReference>
<dbReference type="InterPro" id="IPR037140">
    <property type="entry name" value="VHL_beta_dom_sf"/>
</dbReference>
<dbReference type="EMBL" id="OVEO01000016">
    <property type="protein sequence ID" value="SPR01027.1"/>
    <property type="molecule type" value="Genomic_DNA"/>
</dbReference>
<accession>A0A3P3YLH7</accession>
<keyword evidence="6" id="KW-0472">Membrane</keyword>
<keyword evidence="3" id="KW-0223">Dioxygenase</keyword>
<feature type="transmembrane region" description="Helical" evidence="6">
    <location>
        <begin position="28"/>
        <end position="51"/>
    </location>
</feature>
<keyword evidence="6" id="KW-0812">Transmembrane</keyword>
<keyword evidence="4" id="KW-0560">Oxidoreductase</keyword>
<dbReference type="GO" id="GO:0005783">
    <property type="term" value="C:endoplasmic reticulum"/>
    <property type="evidence" value="ECO:0007669"/>
    <property type="project" value="TreeGrafter"/>
</dbReference>
<protein>
    <recommendedName>
        <fullName evidence="7">Fe2OG dioxygenase domain-containing protein</fullName>
    </recommendedName>
</protein>
<dbReference type="GO" id="GO:0005506">
    <property type="term" value="F:iron ion binding"/>
    <property type="evidence" value="ECO:0007669"/>
    <property type="project" value="InterPro"/>
</dbReference>
<comment type="cofactor">
    <cofactor evidence="1">
        <name>L-ascorbate</name>
        <dbReference type="ChEBI" id="CHEBI:38290"/>
    </cofactor>
</comment>
<evidence type="ECO:0000259" key="7">
    <source>
        <dbReference type="PROSITE" id="PS51471"/>
    </source>
</evidence>
<dbReference type="PANTHER" id="PTHR10869:SF246">
    <property type="entry name" value="TRANSMEMBRANE PROLYL 4-HYDROXYLASE"/>
    <property type="match status" value="1"/>
</dbReference>
<dbReference type="PROSITE" id="PS51471">
    <property type="entry name" value="FE2OG_OXY"/>
    <property type="match status" value="1"/>
</dbReference>
<evidence type="ECO:0000313" key="9">
    <source>
        <dbReference type="Proteomes" id="UP000290189"/>
    </source>
</evidence>